<evidence type="ECO:0000313" key="10">
    <source>
        <dbReference type="Proteomes" id="UP000419144"/>
    </source>
</evidence>
<dbReference type="PROSITE" id="PS00814">
    <property type="entry name" value="ADX"/>
    <property type="match status" value="1"/>
</dbReference>
<evidence type="ECO:0000313" key="9">
    <source>
        <dbReference type="EMBL" id="GET91254.1"/>
    </source>
</evidence>
<dbReference type="InterPro" id="IPR036010">
    <property type="entry name" value="2Fe-2S_ferredoxin-like_sf"/>
</dbReference>
<dbReference type="Proteomes" id="UP000419144">
    <property type="component" value="Unassembled WGS sequence"/>
</dbReference>
<dbReference type="InterPro" id="IPR001055">
    <property type="entry name" value="Adrenodoxin-like"/>
</dbReference>
<dbReference type="PANTHER" id="PTHR23426:SF65">
    <property type="entry name" value="FERREDOXIN-2, MITOCHONDRIAL"/>
    <property type="match status" value="1"/>
</dbReference>
<keyword evidence="4" id="KW-0408">Iron</keyword>
<evidence type="ECO:0000256" key="6">
    <source>
        <dbReference type="ARBA" id="ARBA00034078"/>
    </source>
</evidence>
<dbReference type="VEuPathDB" id="TriTrypDB:LtaPh_3129200"/>
<dbReference type="Gene3D" id="3.10.20.30">
    <property type="match status" value="1"/>
</dbReference>
<dbReference type="GO" id="GO:0051537">
    <property type="term" value="F:2 iron, 2 sulfur cluster binding"/>
    <property type="evidence" value="ECO:0007669"/>
    <property type="project" value="UniProtKB-KW"/>
</dbReference>
<accession>A0A640KQF5</accession>
<keyword evidence="10" id="KW-1185">Reference proteome</keyword>
<keyword evidence="2" id="KW-0001">2Fe-2S</keyword>
<dbReference type="AlphaFoldDB" id="A0A640KQF5"/>
<comment type="similarity">
    <text evidence="1">Belongs to the adrenodoxin/putidaredoxin family.</text>
</comment>
<dbReference type="InterPro" id="IPR018298">
    <property type="entry name" value="Adrenodoxin_Fe-S_BS"/>
</dbReference>
<evidence type="ECO:0000256" key="5">
    <source>
        <dbReference type="ARBA" id="ARBA00023014"/>
    </source>
</evidence>
<dbReference type="GO" id="GO:0140647">
    <property type="term" value="P:P450-containing electron transport chain"/>
    <property type="evidence" value="ECO:0007669"/>
    <property type="project" value="InterPro"/>
</dbReference>
<evidence type="ECO:0000256" key="7">
    <source>
        <dbReference type="SAM" id="MobiDB-lite"/>
    </source>
</evidence>
<name>A0A640KQF5_LEITA</name>
<evidence type="ECO:0000256" key="3">
    <source>
        <dbReference type="ARBA" id="ARBA00022723"/>
    </source>
</evidence>
<evidence type="ECO:0000259" key="8">
    <source>
        <dbReference type="PROSITE" id="PS51085"/>
    </source>
</evidence>
<keyword evidence="5" id="KW-0411">Iron-sulfur</keyword>
<gene>
    <name evidence="9" type="ORF">LtaPh_3129200</name>
</gene>
<dbReference type="SUPFAM" id="SSF54292">
    <property type="entry name" value="2Fe-2S ferredoxin-like"/>
    <property type="match status" value="1"/>
</dbReference>
<evidence type="ECO:0000256" key="2">
    <source>
        <dbReference type="ARBA" id="ARBA00022714"/>
    </source>
</evidence>
<keyword evidence="3" id="KW-0479">Metal-binding</keyword>
<comment type="caution">
    <text evidence="9">The sequence shown here is derived from an EMBL/GenBank/DDBJ whole genome shotgun (WGS) entry which is preliminary data.</text>
</comment>
<dbReference type="GO" id="GO:0005739">
    <property type="term" value="C:mitochondrion"/>
    <property type="evidence" value="ECO:0007669"/>
    <property type="project" value="TreeGrafter"/>
</dbReference>
<dbReference type="Pfam" id="PF00111">
    <property type="entry name" value="Fer2"/>
    <property type="match status" value="1"/>
</dbReference>
<feature type="domain" description="2Fe-2S ferredoxin-type" evidence="8">
    <location>
        <begin position="106"/>
        <end position="213"/>
    </location>
</feature>
<dbReference type="PROSITE" id="PS51085">
    <property type="entry name" value="2FE2S_FER_2"/>
    <property type="match status" value="1"/>
</dbReference>
<feature type="region of interest" description="Disordered" evidence="7">
    <location>
        <begin position="20"/>
        <end position="43"/>
    </location>
</feature>
<evidence type="ECO:0000256" key="4">
    <source>
        <dbReference type="ARBA" id="ARBA00023004"/>
    </source>
</evidence>
<dbReference type="PANTHER" id="PTHR23426">
    <property type="entry name" value="FERREDOXIN/ADRENODOXIN"/>
    <property type="match status" value="1"/>
</dbReference>
<protein>
    <submittedName>
        <fullName evidence="9">Ferredoxin 2fe-2s-like protein</fullName>
    </submittedName>
</protein>
<dbReference type="GO" id="GO:0009055">
    <property type="term" value="F:electron transfer activity"/>
    <property type="evidence" value="ECO:0007669"/>
    <property type="project" value="TreeGrafter"/>
</dbReference>
<proteinExistence type="inferred from homology"/>
<reference evidence="9" key="1">
    <citation type="submission" date="2019-11" db="EMBL/GenBank/DDBJ databases">
        <title>Leishmania tarentolae CDS.</title>
        <authorList>
            <person name="Goto Y."/>
            <person name="Yamagishi J."/>
        </authorList>
    </citation>
    <scope>NUCLEOTIDE SEQUENCE [LARGE SCALE GENOMIC DNA]</scope>
    <source>
        <strain evidence="9">Parrot Tar II</strain>
    </source>
</reference>
<organism evidence="9 10">
    <name type="scientific">Leishmania tarentolae</name>
    <name type="common">Sauroleishmania tarentolae</name>
    <dbReference type="NCBI Taxonomy" id="5689"/>
    <lineage>
        <taxon>Eukaryota</taxon>
        <taxon>Discoba</taxon>
        <taxon>Euglenozoa</taxon>
        <taxon>Kinetoplastea</taxon>
        <taxon>Metakinetoplastina</taxon>
        <taxon>Trypanosomatida</taxon>
        <taxon>Trypanosomatidae</taxon>
        <taxon>Leishmaniinae</taxon>
        <taxon>Leishmania</taxon>
        <taxon>lizard Leishmania</taxon>
    </lineage>
</organism>
<dbReference type="PRINTS" id="PR00355">
    <property type="entry name" value="ADRENODOXIN"/>
</dbReference>
<evidence type="ECO:0000256" key="1">
    <source>
        <dbReference type="ARBA" id="ARBA00010914"/>
    </source>
</evidence>
<dbReference type="InterPro" id="IPR012675">
    <property type="entry name" value="Beta-grasp_dom_sf"/>
</dbReference>
<dbReference type="EMBL" id="BLBS01000047">
    <property type="protein sequence ID" value="GET91254.1"/>
    <property type="molecule type" value="Genomic_DNA"/>
</dbReference>
<comment type="cofactor">
    <cofactor evidence="6">
        <name>[2Fe-2S] cluster</name>
        <dbReference type="ChEBI" id="CHEBI:190135"/>
    </cofactor>
</comment>
<sequence length="219" mass="23522">MKAAPRHCLCLSAPAHHSDLGRSLYSSHSSTRTAHETKVPAPPPSTALFREALDIHTLSMYRLALPSVALWARRPAASAVFAASSGASLRWCSSSPPSVSSSATPGKVKVHIKSETEGTEKTVEAAVGLTLMEVIRDVAKMDMEAACDGTCACSTCHVIFTEESYQKLLDAPSEDEMDMLDLAPKVTSTSRLSCQVKITPELDGISVRIPNEMENQMGY</sequence>
<dbReference type="InterPro" id="IPR001041">
    <property type="entry name" value="2Fe-2S_ferredoxin-type"/>
</dbReference>
<dbReference type="CDD" id="cd00207">
    <property type="entry name" value="fer2"/>
    <property type="match status" value="1"/>
</dbReference>
<dbReference type="GO" id="GO:0046872">
    <property type="term" value="F:metal ion binding"/>
    <property type="evidence" value="ECO:0007669"/>
    <property type="project" value="UniProtKB-KW"/>
</dbReference>
<dbReference type="OrthoDB" id="268593at2759"/>